<evidence type="ECO:0000256" key="1">
    <source>
        <dbReference type="SAM" id="MobiDB-lite"/>
    </source>
</evidence>
<dbReference type="PANTHER" id="PTHR36299:SF1">
    <property type="entry name" value="DUF4773 DOMAIN-CONTAINING PROTEIN"/>
    <property type="match status" value="1"/>
</dbReference>
<feature type="compositionally biased region" description="Basic and acidic residues" evidence="1">
    <location>
        <begin position="375"/>
        <end position="387"/>
    </location>
</feature>
<dbReference type="Proteomes" id="UP001627154">
    <property type="component" value="Unassembled WGS sequence"/>
</dbReference>
<comment type="caution">
    <text evidence="3">The sequence shown here is derived from an EMBL/GenBank/DDBJ whole genome shotgun (WGS) entry which is preliminary data.</text>
</comment>
<organism evidence="3 4">
    <name type="scientific">Trichogramma kaykai</name>
    <dbReference type="NCBI Taxonomy" id="54128"/>
    <lineage>
        <taxon>Eukaryota</taxon>
        <taxon>Metazoa</taxon>
        <taxon>Ecdysozoa</taxon>
        <taxon>Arthropoda</taxon>
        <taxon>Hexapoda</taxon>
        <taxon>Insecta</taxon>
        <taxon>Pterygota</taxon>
        <taxon>Neoptera</taxon>
        <taxon>Endopterygota</taxon>
        <taxon>Hymenoptera</taxon>
        <taxon>Apocrita</taxon>
        <taxon>Proctotrupomorpha</taxon>
        <taxon>Chalcidoidea</taxon>
        <taxon>Trichogrammatidae</taxon>
        <taxon>Trichogramma</taxon>
    </lineage>
</organism>
<dbReference type="EMBL" id="JBJJXI010000117">
    <property type="protein sequence ID" value="KAL3390426.1"/>
    <property type="molecule type" value="Genomic_DNA"/>
</dbReference>
<evidence type="ECO:0000313" key="3">
    <source>
        <dbReference type="EMBL" id="KAL3390426.1"/>
    </source>
</evidence>
<dbReference type="InterPro" id="IPR031941">
    <property type="entry name" value="DUF4773"/>
</dbReference>
<feature type="domain" description="DUF4773" evidence="2">
    <location>
        <begin position="238"/>
        <end position="302"/>
    </location>
</feature>
<protein>
    <recommendedName>
        <fullName evidence="2">DUF4773 domain-containing protein</fullName>
    </recommendedName>
</protein>
<evidence type="ECO:0000259" key="2">
    <source>
        <dbReference type="Pfam" id="PF15998"/>
    </source>
</evidence>
<keyword evidence="4" id="KW-1185">Reference proteome</keyword>
<sequence length="387" mass="44545">MAHFELEIIGARLLQQRLPALELGATALDRRRLTDEHLALLLSTTSQRFHRLVPAIFHSESKHDLEIGLVGLLSALWLRRPLHGQAQGLRWRRSRYDLIFSFMITILWDICNNRLCECTSAESVRAQLLRRRERPTTAGQNRQRDQLVELVERVAEQATLQPAQNRVQWLQVRVPELQLPVLRRPQRQRAQVRPTVVRQLRLRQLRVLDRPQRHHEREFYLQQQPVGARIYLVLDSCCAARHPPPVCLPLPYLPFLHFCLRFFDLRLPNGTAFHTCIDFEARIIHAPLLILHFDCVDIGSNGLSWSKPQIGNDQLINNSYVEELTSSTFGSVSSTTSTTTTTTSPTTIDWDPVEFETTTESDGLPINGTTLSPEQEDKIGEHRLRHA</sequence>
<dbReference type="PANTHER" id="PTHR36299">
    <property type="entry name" value="AGAP008005-PA"/>
    <property type="match status" value="1"/>
</dbReference>
<dbReference type="Pfam" id="PF15998">
    <property type="entry name" value="DUF4773"/>
    <property type="match status" value="1"/>
</dbReference>
<accession>A0ABD2WBY1</accession>
<dbReference type="AlphaFoldDB" id="A0ABD2WBY1"/>
<feature type="compositionally biased region" description="Polar residues" evidence="1">
    <location>
        <begin position="360"/>
        <end position="373"/>
    </location>
</feature>
<reference evidence="3 4" key="1">
    <citation type="journal article" date="2024" name="bioRxiv">
        <title>A reference genome for Trichogramma kaykai: A tiny desert-dwelling parasitoid wasp with competing sex-ratio distorters.</title>
        <authorList>
            <person name="Culotta J."/>
            <person name="Lindsey A.R."/>
        </authorList>
    </citation>
    <scope>NUCLEOTIDE SEQUENCE [LARGE SCALE GENOMIC DNA]</scope>
    <source>
        <strain evidence="3 4">KSX58</strain>
    </source>
</reference>
<evidence type="ECO:0000313" key="4">
    <source>
        <dbReference type="Proteomes" id="UP001627154"/>
    </source>
</evidence>
<feature type="region of interest" description="Disordered" evidence="1">
    <location>
        <begin position="358"/>
        <end position="387"/>
    </location>
</feature>
<name>A0ABD2WBY1_9HYME</name>
<proteinExistence type="predicted"/>
<gene>
    <name evidence="3" type="ORF">TKK_014591</name>
</gene>